<gene>
    <name evidence="5" type="ORF">BSAL_56395</name>
</gene>
<evidence type="ECO:0000256" key="1">
    <source>
        <dbReference type="ARBA" id="ARBA00025721"/>
    </source>
</evidence>
<keyword evidence="2" id="KW-0862">Zinc</keyword>
<feature type="region of interest" description="Disordered" evidence="3">
    <location>
        <begin position="297"/>
        <end position="334"/>
    </location>
</feature>
<dbReference type="OMA" id="APHNFYL"/>
<keyword evidence="2" id="KW-0863">Zinc-finger</keyword>
<dbReference type="SUPFAM" id="SSF57850">
    <property type="entry name" value="RING/U-box"/>
    <property type="match status" value="1"/>
</dbReference>
<dbReference type="InterPro" id="IPR013083">
    <property type="entry name" value="Znf_RING/FYVE/PHD"/>
</dbReference>
<dbReference type="AlphaFoldDB" id="A0A0S4ITU9"/>
<keyword evidence="2" id="KW-0479">Metal-binding</keyword>
<feature type="domain" description="RING-type" evidence="4">
    <location>
        <begin position="405"/>
        <end position="444"/>
    </location>
</feature>
<feature type="region of interest" description="Disordered" evidence="3">
    <location>
        <begin position="367"/>
        <end position="386"/>
    </location>
</feature>
<evidence type="ECO:0000259" key="4">
    <source>
        <dbReference type="PROSITE" id="PS50089"/>
    </source>
</evidence>
<dbReference type="Gene3D" id="3.30.40.10">
    <property type="entry name" value="Zinc/RING finger domain, C3HC4 (zinc finger)"/>
    <property type="match status" value="1"/>
</dbReference>
<evidence type="ECO:0000256" key="3">
    <source>
        <dbReference type="SAM" id="MobiDB-lite"/>
    </source>
</evidence>
<organism evidence="5 6">
    <name type="scientific">Bodo saltans</name>
    <name type="common">Flagellated protozoan</name>
    <dbReference type="NCBI Taxonomy" id="75058"/>
    <lineage>
        <taxon>Eukaryota</taxon>
        <taxon>Discoba</taxon>
        <taxon>Euglenozoa</taxon>
        <taxon>Kinetoplastea</taxon>
        <taxon>Metakinetoplastina</taxon>
        <taxon>Eubodonida</taxon>
        <taxon>Bodonidae</taxon>
        <taxon>Bodo</taxon>
    </lineage>
</organism>
<comment type="similarity">
    <text evidence="1">Belongs to the RING-type zinc finger family. LOG2 subfamily.</text>
</comment>
<dbReference type="InterPro" id="IPR001841">
    <property type="entry name" value="Znf_RING"/>
</dbReference>
<dbReference type="Pfam" id="PF13920">
    <property type="entry name" value="zf-C3HC4_3"/>
    <property type="match status" value="1"/>
</dbReference>
<dbReference type="OrthoDB" id="1711136at2759"/>
<evidence type="ECO:0000256" key="2">
    <source>
        <dbReference type="PROSITE-ProRule" id="PRU00175"/>
    </source>
</evidence>
<dbReference type="Proteomes" id="UP000051952">
    <property type="component" value="Unassembled WGS sequence"/>
</dbReference>
<dbReference type="GO" id="GO:0061630">
    <property type="term" value="F:ubiquitin protein ligase activity"/>
    <property type="evidence" value="ECO:0007669"/>
    <property type="project" value="UniProtKB-EC"/>
</dbReference>
<dbReference type="PANTHER" id="PTHR22996:SF0">
    <property type="entry name" value="RE60872P-RELATED"/>
    <property type="match status" value="1"/>
</dbReference>
<dbReference type="PANTHER" id="PTHR22996">
    <property type="entry name" value="MAHOGUNIN"/>
    <property type="match status" value="1"/>
</dbReference>
<dbReference type="GO" id="GO:0008270">
    <property type="term" value="F:zinc ion binding"/>
    <property type="evidence" value="ECO:0007669"/>
    <property type="project" value="UniProtKB-KW"/>
</dbReference>
<keyword evidence="6" id="KW-1185">Reference proteome</keyword>
<dbReference type="EMBL" id="CYKH01000195">
    <property type="protein sequence ID" value="CUE79115.1"/>
    <property type="molecule type" value="Genomic_DNA"/>
</dbReference>
<evidence type="ECO:0000313" key="6">
    <source>
        <dbReference type="Proteomes" id="UP000051952"/>
    </source>
</evidence>
<dbReference type="InterPro" id="IPR045194">
    <property type="entry name" value="MGRN1/RNF157-like"/>
</dbReference>
<name>A0A0S4ITU9_BODSA</name>
<evidence type="ECO:0000313" key="5">
    <source>
        <dbReference type="EMBL" id="CUE79115.1"/>
    </source>
</evidence>
<dbReference type="CDD" id="cd16789">
    <property type="entry name" value="mRING-HC-C3HC5_MGRN1-like"/>
    <property type="match status" value="1"/>
</dbReference>
<accession>A0A0S4ITU9</accession>
<protein>
    <submittedName>
        <fullName evidence="5">Zinc finger protein, putative</fullName>
    </submittedName>
</protein>
<sequence length="453" mass="48701">MGGLFSTPDDSNGSNGGAPKSFYLVLGGPSIRYNRPGRGPLIFDVEPMSTNTEDLVEHAEVVRPTANVRTKQKFQLVPITPPNPTGYPQTTQWTFRLRFQIDYCASTPPQRVEVFLGTKIEYRQGEGILLVPRNGTSSISTAGSAADAFEIQRNDGSAAASNRNAPTRVMFKSSGFPTVTGSTDLTTVDMTQYCAEFTLADLIPALPKDQLATPCSLKECPIVIVVQFDVPPAQSRRPPAASSVAAAALLNGGTNASTASRSRTDSLNETVPEVTAVHRLYTFLSFDEKQVASLYGKTSQGVESPAAGGGARRRAQGDSQREPNGGTNDEDVTMTELRNVDLTLVKQYLEFSGEVYELDDIYDLGGDDLGSPANADPPGATPRAGGEEEIAAADPVEDDDEANTCVICLCNPKDTTVIPCRHLCLCAECAVQLRHQSNKCPICRRPIERLMTM</sequence>
<dbReference type="VEuPathDB" id="TriTrypDB:BSAL_56395"/>
<proteinExistence type="inferred from homology"/>
<dbReference type="GO" id="GO:0016567">
    <property type="term" value="P:protein ubiquitination"/>
    <property type="evidence" value="ECO:0007669"/>
    <property type="project" value="TreeGrafter"/>
</dbReference>
<dbReference type="PROSITE" id="PS50089">
    <property type="entry name" value="ZF_RING_2"/>
    <property type="match status" value="1"/>
</dbReference>
<dbReference type="InterPro" id="IPR045195">
    <property type="entry name" value="LOG2-like_mRING_C3HC5"/>
</dbReference>
<reference evidence="6" key="1">
    <citation type="submission" date="2015-09" db="EMBL/GenBank/DDBJ databases">
        <authorList>
            <consortium name="Pathogen Informatics"/>
        </authorList>
    </citation>
    <scope>NUCLEOTIDE SEQUENCE [LARGE SCALE GENOMIC DNA]</scope>
    <source>
        <strain evidence="6">Lake Konstanz</strain>
    </source>
</reference>